<dbReference type="Pfam" id="PF02378">
    <property type="entry name" value="PTS_EIIC"/>
    <property type="match status" value="1"/>
</dbReference>
<proteinExistence type="predicted"/>
<dbReference type="EMBL" id="FOKY01000014">
    <property type="protein sequence ID" value="SFB87596.1"/>
    <property type="molecule type" value="Genomic_DNA"/>
</dbReference>
<dbReference type="STRING" id="34097.SAMN02745150_01149"/>
<feature type="transmembrane region" description="Helical" evidence="12">
    <location>
        <begin position="12"/>
        <end position="33"/>
    </location>
</feature>
<evidence type="ECO:0000259" key="13">
    <source>
        <dbReference type="PROSITE" id="PS51098"/>
    </source>
</evidence>
<dbReference type="InterPro" id="IPR036878">
    <property type="entry name" value="Glu_permease_IIB"/>
</dbReference>
<dbReference type="InterPro" id="IPR013013">
    <property type="entry name" value="PTS_EIIC_1"/>
</dbReference>
<keyword evidence="5" id="KW-0808">Transferase</keyword>
<dbReference type="PANTHER" id="PTHR30009:SF24">
    <property type="entry name" value="PTS SYSTEM, IIBC COMPONENT"/>
    <property type="match status" value="1"/>
</dbReference>
<dbReference type="PROSITE" id="PS51103">
    <property type="entry name" value="PTS_EIIC_TYPE_1"/>
    <property type="match status" value="1"/>
</dbReference>
<evidence type="ECO:0000256" key="12">
    <source>
        <dbReference type="SAM" id="Phobius"/>
    </source>
</evidence>
<accession>A0A1I1ELQ7</accession>
<dbReference type="GO" id="GO:0008982">
    <property type="term" value="F:protein-N(PI)-phosphohistidine-sugar phosphotransferase activity"/>
    <property type="evidence" value="ECO:0007669"/>
    <property type="project" value="InterPro"/>
</dbReference>
<dbReference type="Gene3D" id="3.30.1360.60">
    <property type="entry name" value="Glucose permease domain IIB"/>
    <property type="match status" value="1"/>
</dbReference>
<feature type="transmembrane region" description="Helical" evidence="12">
    <location>
        <begin position="363"/>
        <end position="385"/>
    </location>
</feature>
<feature type="transmembrane region" description="Helical" evidence="12">
    <location>
        <begin position="64"/>
        <end position="81"/>
    </location>
</feature>
<dbReference type="InterPro" id="IPR018113">
    <property type="entry name" value="PTrfase_EIIB_Cys"/>
</dbReference>
<evidence type="ECO:0000259" key="14">
    <source>
        <dbReference type="PROSITE" id="PS51103"/>
    </source>
</evidence>
<dbReference type="InterPro" id="IPR003352">
    <property type="entry name" value="PTS_EIIC"/>
</dbReference>
<evidence type="ECO:0000256" key="1">
    <source>
        <dbReference type="ARBA" id="ARBA00004651"/>
    </source>
</evidence>
<dbReference type="CDD" id="cd00212">
    <property type="entry name" value="PTS_IIB_glc"/>
    <property type="match status" value="1"/>
</dbReference>
<dbReference type="AlphaFoldDB" id="A0A1I1ELQ7"/>
<keyword evidence="16" id="KW-1185">Reference proteome</keyword>
<dbReference type="NCBIfam" id="TIGR00826">
    <property type="entry name" value="EIIB_glc"/>
    <property type="match status" value="1"/>
</dbReference>
<evidence type="ECO:0000313" key="16">
    <source>
        <dbReference type="Proteomes" id="UP000240042"/>
    </source>
</evidence>
<keyword evidence="7 12" id="KW-0812">Transmembrane</keyword>
<dbReference type="Proteomes" id="UP000240042">
    <property type="component" value="Unassembled WGS sequence"/>
</dbReference>
<dbReference type="InterPro" id="IPR050429">
    <property type="entry name" value="PTS_Glucose_EIICBA"/>
</dbReference>
<organism evidence="15 16">
    <name type="scientific">Brevinema andersonii</name>
    <dbReference type="NCBI Taxonomy" id="34097"/>
    <lineage>
        <taxon>Bacteria</taxon>
        <taxon>Pseudomonadati</taxon>
        <taxon>Spirochaetota</taxon>
        <taxon>Spirochaetia</taxon>
        <taxon>Brevinematales</taxon>
        <taxon>Brevinemataceae</taxon>
        <taxon>Brevinema</taxon>
    </lineage>
</organism>
<dbReference type="InterPro" id="IPR001996">
    <property type="entry name" value="PTS_IIB_1"/>
</dbReference>
<gene>
    <name evidence="15" type="ORF">SAMN02745150_01149</name>
</gene>
<evidence type="ECO:0000256" key="2">
    <source>
        <dbReference type="ARBA" id="ARBA00022448"/>
    </source>
</evidence>
<evidence type="ECO:0000313" key="15">
    <source>
        <dbReference type="EMBL" id="SFB87596.1"/>
    </source>
</evidence>
<feature type="domain" description="PTS EIIB type-1" evidence="13">
    <location>
        <begin position="411"/>
        <end position="491"/>
    </location>
</feature>
<evidence type="ECO:0000256" key="11">
    <source>
        <dbReference type="PROSITE-ProRule" id="PRU00421"/>
    </source>
</evidence>
<evidence type="ECO:0000256" key="7">
    <source>
        <dbReference type="ARBA" id="ARBA00022692"/>
    </source>
</evidence>
<evidence type="ECO:0000256" key="6">
    <source>
        <dbReference type="ARBA" id="ARBA00022683"/>
    </source>
</evidence>
<keyword evidence="3" id="KW-1003">Cell membrane</keyword>
<feature type="transmembrane region" description="Helical" evidence="12">
    <location>
        <begin position="198"/>
        <end position="220"/>
    </location>
</feature>
<dbReference type="GO" id="GO:0005886">
    <property type="term" value="C:plasma membrane"/>
    <property type="evidence" value="ECO:0007669"/>
    <property type="project" value="UniProtKB-SubCell"/>
</dbReference>
<dbReference type="GO" id="GO:0009401">
    <property type="term" value="P:phosphoenolpyruvate-dependent sugar phosphotransferase system"/>
    <property type="evidence" value="ECO:0007669"/>
    <property type="project" value="UniProtKB-KW"/>
</dbReference>
<dbReference type="SUPFAM" id="SSF55604">
    <property type="entry name" value="Glucose permease domain IIB"/>
    <property type="match status" value="1"/>
</dbReference>
<feature type="transmembrane region" description="Helical" evidence="12">
    <location>
        <begin position="333"/>
        <end position="351"/>
    </location>
</feature>
<feature type="transmembrane region" description="Helical" evidence="12">
    <location>
        <begin position="308"/>
        <end position="326"/>
    </location>
</feature>
<feature type="domain" description="PTS EIIC type-1" evidence="14">
    <location>
        <begin position="1"/>
        <end position="397"/>
    </location>
</feature>
<evidence type="ECO:0000256" key="10">
    <source>
        <dbReference type="ARBA" id="ARBA00023136"/>
    </source>
</evidence>
<protein>
    <submittedName>
        <fullName evidence="15">PTS system, glucose-specific IIC component</fullName>
    </submittedName>
</protein>
<evidence type="ECO:0000256" key="4">
    <source>
        <dbReference type="ARBA" id="ARBA00022597"/>
    </source>
</evidence>
<keyword evidence="2" id="KW-0813">Transport</keyword>
<evidence type="ECO:0000256" key="8">
    <source>
        <dbReference type="ARBA" id="ARBA00022777"/>
    </source>
</evidence>
<dbReference type="PROSITE" id="PS51098">
    <property type="entry name" value="PTS_EIIB_TYPE_1"/>
    <property type="match status" value="1"/>
</dbReference>
<keyword evidence="4" id="KW-0762">Sugar transport</keyword>
<evidence type="ECO:0000256" key="9">
    <source>
        <dbReference type="ARBA" id="ARBA00022989"/>
    </source>
</evidence>
<sequence>MVFKEFQKIGKSFMLPIAVLPAAGLLLGIGGALSNTNIIGQCSFSNQFWLQGIFKVMAASRETIFANLAILLCIGIVIGLAQKDKGTVALSAAAAFLVMNTSIKGMIAAFNPDGNPIDTGVTGAIVMGLLVSHLHNRFHQIQLPSILGFFSRLRFVLIVSSFAAMVVGFLFFLIWPIFQSGLINTGRYIAKLGPFGPFLYGFLLRLTGAVGLHHMIYPLFWLTELGGVEQVAGTTVIGAQNIFFSQLADPNHSGIFTEGKRFFVGRFGTMIFGLPTVADNKKAQTAGLFLSAAATSFITGIIEPIEFMFLFVTPLLYILHAFFDGFSFFVADILNISIGNTFSGGLIDFLLPGVLQGNTTTNWILVPIVGVFWFMLYFFSFKYLIKVFNIMTPGRELDSEEIRVITKDSLQQTATDVLAALGGKENIDDVDACITRLRVNVKNISKVNQEKKSLGATAVLEVHNSIQAIFGAMADPLKQRINNILENSGEAL</sequence>
<keyword evidence="10 12" id="KW-0472">Membrane</keyword>
<dbReference type="Pfam" id="PF00367">
    <property type="entry name" value="PTS_EIIB"/>
    <property type="match status" value="1"/>
</dbReference>
<dbReference type="GO" id="GO:0090563">
    <property type="term" value="F:protein-phosphocysteine-sugar phosphotransferase activity"/>
    <property type="evidence" value="ECO:0007669"/>
    <property type="project" value="TreeGrafter"/>
</dbReference>
<dbReference type="PROSITE" id="PS01035">
    <property type="entry name" value="PTS_EIIB_TYPE_1_CYS"/>
    <property type="match status" value="1"/>
</dbReference>
<name>A0A1I1ELQ7_BREAD</name>
<keyword evidence="9 12" id="KW-1133">Transmembrane helix</keyword>
<evidence type="ECO:0000256" key="3">
    <source>
        <dbReference type="ARBA" id="ARBA00022475"/>
    </source>
</evidence>
<feature type="active site" description="Phosphocysteine intermediate; for EIIB activity" evidence="11">
    <location>
        <position position="433"/>
    </location>
</feature>
<dbReference type="PANTHER" id="PTHR30009">
    <property type="entry name" value="CYTOCHROME C-TYPE SYNTHESIS PROTEIN AND PTS TRANSMEMBRANE COMPONENT"/>
    <property type="match status" value="1"/>
</dbReference>
<feature type="transmembrane region" description="Helical" evidence="12">
    <location>
        <begin position="88"/>
        <end position="110"/>
    </location>
</feature>
<keyword evidence="8" id="KW-0418">Kinase</keyword>
<feature type="transmembrane region" description="Helical" evidence="12">
    <location>
        <begin position="155"/>
        <end position="178"/>
    </location>
</feature>
<reference evidence="16" key="1">
    <citation type="submission" date="2016-10" db="EMBL/GenBank/DDBJ databases">
        <authorList>
            <person name="Varghese N."/>
            <person name="Submissions S."/>
        </authorList>
    </citation>
    <scope>NUCLEOTIDE SEQUENCE [LARGE SCALE GENOMIC DNA]</scope>
    <source>
        <strain evidence="16">ATCC 43811</strain>
    </source>
</reference>
<comment type="subcellular location">
    <subcellularLocation>
        <location evidence="1">Cell membrane</location>
        <topology evidence="1">Multi-pass membrane protein</topology>
    </subcellularLocation>
</comment>
<dbReference type="GO" id="GO:0016301">
    <property type="term" value="F:kinase activity"/>
    <property type="evidence" value="ECO:0007669"/>
    <property type="project" value="UniProtKB-KW"/>
</dbReference>
<keyword evidence="6" id="KW-0598">Phosphotransferase system</keyword>
<evidence type="ECO:0000256" key="5">
    <source>
        <dbReference type="ARBA" id="ARBA00022679"/>
    </source>
</evidence>